<name>A0A346Y5H1_9ACTN</name>
<evidence type="ECO:0000313" key="3">
    <source>
        <dbReference type="Proteomes" id="UP000264006"/>
    </source>
</evidence>
<feature type="transmembrane region" description="Helical" evidence="1">
    <location>
        <begin position="55"/>
        <end position="74"/>
    </location>
</feature>
<evidence type="ECO:0000256" key="1">
    <source>
        <dbReference type="SAM" id="Phobius"/>
    </source>
</evidence>
<dbReference type="Proteomes" id="UP000264006">
    <property type="component" value="Chromosome"/>
</dbReference>
<keyword evidence="1" id="KW-0812">Transmembrane</keyword>
<feature type="transmembrane region" description="Helical" evidence="1">
    <location>
        <begin position="20"/>
        <end position="43"/>
    </location>
</feature>
<organism evidence="2 3">
    <name type="scientific">Euzebya pacifica</name>
    <dbReference type="NCBI Taxonomy" id="1608957"/>
    <lineage>
        <taxon>Bacteria</taxon>
        <taxon>Bacillati</taxon>
        <taxon>Actinomycetota</taxon>
        <taxon>Nitriliruptoria</taxon>
        <taxon>Euzebyales</taxon>
    </lineage>
</organism>
<dbReference type="KEGG" id="euz:DVS28_a5062"/>
<dbReference type="InterPro" id="IPR025608">
    <property type="entry name" value="TcpE"/>
</dbReference>
<keyword evidence="1" id="KW-1133">Transmembrane helix</keyword>
<reference evidence="2 3" key="1">
    <citation type="submission" date="2018-09" db="EMBL/GenBank/DDBJ databases">
        <title>Complete genome sequence of Euzebya sp. DY32-46 isolated from seawater of Pacific Ocean.</title>
        <authorList>
            <person name="Xu L."/>
            <person name="Wu Y.-H."/>
            <person name="Xu X.-W."/>
        </authorList>
    </citation>
    <scope>NUCLEOTIDE SEQUENCE [LARGE SCALE GENOMIC DNA]</scope>
    <source>
        <strain evidence="2 3">DY32-46</strain>
    </source>
</reference>
<accession>A0A346Y5H1</accession>
<dbReference type="Pfam" id="PF12648">
    <property type="entry name" value="TcpE"/>
    <property type="match status" value="1"/>
</dbReference>
<keyword evidence="3" id="KW-1185">Reference proteome</keyword>
<sequence>MLQCRTYTHARRFPIVIGRIGGYALPTPLTPTQVVALVGVAAIELSTRHVWARLPGALDLVVALLLPVAAAWAVRHAVVEGRSPMRFAVGVLTYLLRPRRGSRAGRPVRPTRPVLIGAGPVGRPGQRRVPAG</sequence>
<gene>
    <name evidence="2" type="ORF">DVS28_a5062</name>
</gene>
<dbReference type="AlphaFoldDB" id="A0A346Y5H1"/>
<dbReference type="EMBL" id="CP031165">
    <property type="protein sequence ID" value="AXV09718.1"/>
    <property type="molecule type" value="Genomic_DNA"/>
</dbReference>
<evidence type="ECO:0000313" key="2">
    <source>
        <dbReference type="EMBL" id="AXV09718.1"/>
    </source>
</evidence>
<protein>
    <submittedName>
        <fullName evidence="2">Putative membrane protein</fullName>
    </submittedName>
</protein>
<proteinExistence type="predicted"/>
<keyword evidence="1" id="KW-0472">Membrane</keyword>